<dbReference type="PANTHER" id="PTHR33731">
    <property type="entry name" value="PROTEIN, PUTATIVE-RELATED"/>
    <property type="match status" value="1"/>
</dbReference>
<accession>A0A6J5YAG7</accession>
<sequence>MLVGGLFDQQQRFRPEAVALVRIRAKLGISGEDDGDGASDGVIEAIPQRKLLKQAAVALQSSARFLQWQHRRIVSAKQVDDESNVHEMFWVFRDVEYVLINVPKIKYALVNDLIDMKFLCATLALFSLLLFAKTIESRGGAGIDWEYIRKEQPLMPGLLAEHSDSTPKKEANGHENTEKPVVETTEFEPRPFISAYNDEEGKAEFSAKDSEPKSQAYPDKQPLESKENKQSFDEDFDPRKYIFLFTMTNRTSSVEFKPWPLCSM</sequence>
<feature type="region of interest" description="Disordered" evidence="1">
    <location>
        <begin position="158"/>
        <end position="184"/>
    </location>
</feature>
<dbReference type="EMBL" id="CAEKKB010000008">
    <property type="protein sequence ID" value="CAB4320538.1"/>
    <property type="molecule type" value="Genomic_DNA"/>
</dbReference>
<dbReference type="InterPro" id="IPR024489">
    <property type="entry name" value="Organ_specific_prot"/>
</dbReference>
<feature type="compositionally biased region" description="Basic and acidic residues" evidence="1">
    <location>
        <begin position="200"/>
        <end position="212"/>
    </location>
</feature>
<evidence type="ECO:0000256" key="1">
    <source>
        <dbReference type="SAM" id="MobiDB-lite"/>
    </source>
</evidence>
<gene>
    <name evidence="2" type="ORF">ORAREDHAP_LOCUS49402</name>
</gene>
<evidence type="ECO:0000313" key="3">
    <source>
        <dbReference type="Proteomes" id="UP000507245"/>
    </source>
</evidence>
<name>A0A6J5YAG7_PRUAR</name>
<reference evidence="3" key="1">
    <citation type="journal article" date="2020" name="Genome Biol.">
        <title>Gamete binning: chromosome-level and haplotype-resolved genome assembly enabled by high-throughput single-cell sequencing of gamete genomes.</title>
        <authorList>
            <person name="Campoy J.A."/>
            <person name="Sun H."/>
            <person name="Goel M."/>
            <person name="Jiao W.-B."/>
            <person name="Folz-Donahue K."/>
            <person name="Wang N."/>
            <person name="Rubio M."/>
            <person name="Liu C."/>
            <person name="Kukat C."/>
            <person name="Ruiz D."/>
            <person name="Huettel B."/>
            <person name="Schneeberger K."/>
        </authorList>
    </citation>
    <scope>NUCLEOTIDE SEQUENCE [LARGE SCALE GENOMIC DNA]</scope>
    <source>
        <strain evidence="3">cv. Rojo Pasion</strain>
    </source>
</reference>
<feature type="compositionally biased region" description="Basic and acidic residues" evidence="1">
    <location>
        <begin position="221"/>
        <end position="232"/>
    </location>
</feature>
<proteinExistence type="predicted"/>
<dbReference type="OrthoDB" id="1470847at2759"/>
<dbReference type="AlphaFoldDB" id="A0A6J5YAG7"/>
<dbReference type="Proteomes" id="UP000507245">
    <property type="component" value="Unassembled WGS sequence"/>
</dbReference>
<feature type="region of interest" description="Disordered" evidence="1">
    <location>
        <begin position="200"/>
        <end position="232"/>
    </location>
</feature>
<dbReference type="Pfam" id="PF10950">
    <property type="entry name" value="Organ_specific"/>
    <property type="match status" value="1"/>
</dbReference>
<feature type="compositionally biased region" description="Basic and acidic residues" evidence="1">
    <location>
        <begin position="161"/>
        <end position="181"/>
    </location>
</feature>
<protein>
    <submittedName>
        <fullName evidence="2">Uncharacterized protein</fullName>
    </submittedName>
</protein>
<organism evidence="2 3">
    <name type="scientific">Prunus armeniaca</name>
    <name type="common">Apricot</name>
    <name type="synonym">Armeniaca vulgaris</name>
    <dbReference type="NCBI Taxonomy" id="36596"/>
    <lineage>
        <taxon>Eukaryota</taxon>
        <taxon>Viridiplantae</taxon>
        <taxon>Streptophyta</taxon>
        <taxon>Embryophyta</taxon>
        <taxon>Tracheophyta</taxon>
        <taxon>Spermatophyta</taxon>
        <taxon>Magnoliopsida</taxon>
        <taxon>eudicotyledons</taxon>
        <taxon>Gunneridae</taxon>
        <taxon>Pentapetalae</taxon>
        <taxon>rosids</taxon>
        <taxon>fabids</taxon>
        <taxon>Rosales</taxon>
        <taxon>Rosaceae</taxon>
        <taxon>Amygdaloideae</taxon>
        <taxon>Amygdaleae</taxon>
        <taxon>Prunus</taxon>
    </lineage>
</organism>
<dbReference type="PANTHER" id="PTHR33731:SF2">
    <property type="entry name" value="ORGAN-SPECIFIC PROTEIN S2-LIKE"/>
    <property type="match status" value="1"/>
</dbReference>
<keyword evidence="3" id="KW-1185">Reference proteome</keyword>
<evidence type="ECO:0000313" key="2">
    <source>
        <dbReference type="EMBL" id="CAB4320538.1"/>
    </source>
</evidence>